<organism evidence="2">
    <name type="scientific">uncultured Acetobacteraceae bacterium</name>
    <dbReference type="NCBI Taxonomy" id="169975"/>
    <lineage>
        <taxon>Bacteria</taxon>
        <taxon>Pseudomonadati</taxon>
        <taxon>Pseudomonadota</taxon>
        <taxon>Alphaproteobacteria</taxon>
        <taxon>Acetobacterales</taxon>
        <taxon>Acetobacteraceae</taxon>
        <taxon>environmental samples</taxon>
    </lineage>
</organism>
<feature type="domain" description="Insertion element IS402-like" evidence="1">
    <location>
        <begin position="22"/>
        <end position="93"/>
    </location>
</feature>
<evidence type="ECO:0000259" key="1">
    <source>
        <dbReference type="Pfam" id="PF13340"/>
    </source>
</evidence>
<evidence type="ECO:0000313" key="2">
    <source>
        <dbReference type="EMBL" id="CAA9218293.1"/>
    </source>
</evidence>
<dbReference type="PANTHER" id="PTHR46637:SF1">
    <property type="entry name" value="BLL5188 PROTEIN"/>
    <property type="match status" value="1"/>
</dbReference>
<dbReference type="EMBL" id="CADCTG010000054">
    <property type="protein sequence ID" value="CAA9218293.1"/>
    <property type="molecule type" value="Genomic_DNA"/>
</dbReference>
<gene>
    <name evidence="2" type="ORF">AVDCRST_MAG08-507</name>
</gene>
<sequence>MRAPSSPHRRRSYTPVRRWQPLTDVEWNALLPYVLVQNRPGRPLRDARRRMDAIFWTAAAGSPWRGLPPRFGKPDTVSRHFRRLSDAGLWERLLRALSRADAPPALLAVEHWICAACRRVGCRRDLRIITLARRLGFLSALRAPPHMLPDVDLSERVHRWMLPVLQDARERGARAIPPGFLRECRRWLTLCGGRQRIPRFLQPA</sequence>
<accession>A0A6J4HAX6</accession>
<proteinExistence type="predicted"/>
<dbReference type="PANTHER" id="PTHR46637">
    <property type="entry name" value="TIS1421-TRANSPOSASE PROTEIN A"/>
    <property type="match status" value="1"/>
</dbReference>
<dbReference type="InterPro" id="IPR052909">
    <property type="entry name" value="Transposase_6_like"/>
</dbReference>
<dbReference type="AlphaFoldDB" id="A0A6J4HAX6"/>
<dbReference type="InterPro" id="IPR025161">
    <property type="entry name" value="IS402-like_dom"/>
</dbReference>
<reference evidence="2" key="1">
    <citation type="submission" date="2020-02" db="EMBL/GenBank/DDBJ databases">
        <authorList>
            <person name="Meier V. D."/>
        </authorList>
    </citation>
    <scope>NUCLEOTIDE SEQUENCE</scope>
    <source>
        <strain evidence="2">AVDCRST_MAG08</strain>
    </source>
</reference>
<name>A0A6J4HAX6_9PROT</name>
<protein>
    <recommendedName>
        <fullName evidence="1">Insertion element IS402-like domain-containing protein</fullName>
    </recommendedName>
</protein>
<dbReference type="Pfam" id="PF13340">
    <property type="entry name" value="DUF4096"/>
    <property type="match status" value="1"/>
</dbReference>